<dbReference type="InterPro" id="IPR026664">
    <property type="entry name" value="Stereocilin-rel"/>
</dbReference>
<keyword evidence="1" id="KW-0732">Signal</keyword>
<organism evidence="3 4">
    <name type="scientific">Polyplax serrata</name>
    <name type="common">Common mouse louse</name>
    <dbReference type="NCBI Taxonomy" id="468196"/>
    <lineage>
        <taxon>Eukaryota</taxon>
        <taxon>Metazoa</taxon>
        <taxon>Ecdysozoa</taxon>
        <taxon>Arthropoda</taxon>
        <taxon>Hexapoda</taxon>
        <taxon>Insecta</taxon>
        <taxon>Pterygota</taxon>
        <taxon>Neoptera</taxon>
        <taxon>Paraneoptera</taxon>
        <taxon>Psocodea</taxon>
        <taxon>Troctomorpha</taxon>
        <taxon>Phthiraptera</taxon>
        <taxon>Anoplura</taxon>
        <taxon>Polyplacidae</taxon>
        <taxon>Polyplax</taxon>
    </lineage>
</organism>
<name>A0AAN8NXP8_POLSC</name>
<proteinExistence type="predicted"/>
<comment type="caution">
    <text evidence="3">The sequence shown here is derived from an EMBL/GenBank/DDBJ whole genome shotgun (WGS) entry which is preliminary data.</text>
</comment>
<keyword evidence="2" id="KW-0325">Glycoprotein</keyword>
<reference evidence="3 4" key="1">
    <citation type="submission" date="2023-10" db="EMBL/GenBank/DDBJ databases">
        <title>Genomes of two closely related lineages of the louse Polyplax serrata with different host specificities.</title>
        <authorList>
            <person name="Martinu J."/>
            <person name="Tarabai H."/>
            <person name="Stefka J."/>
            <person name="Hypsa V."/>
        </authorList>
    </citation>
    <scope>NUCLEOTIDE SEQUENCE [LARGE SCALE GENOMIC DNA]</scope>
    <source>
        <strain evidence="3">HR10_N</strain>
    </source>
</reference>
<evidence type="ECO:0000313" key="4">
    <source>
        <dbReference type="Proteomes" id="UP001372834"/>
    </source>
</evidence>
<accession>A0AAN8NXP8</accession>
<dbReference type="GO" id="GO:0009986">
    <property type="term" value="C:cell surface"/>
    <property type="evidence" value="ECO:0007669"/>
    <property type="project" value="TreeGrafter"/>
</dbReference>
<dbReference type="EMBL" id="JAWJWE010000037">
    <property type="protein sequence ID" value="KAK6625729.1"/>
    <property type="molecule type" value="Genomic_DNA"/>
</dbReference>
<dbReference type="PANTHER" id="PTHR23412">
    <property type="entry name" value="STEREOCILIN RELATED"/>
    <property type="match status" value="1"/>
</dbReference>
<evidence type="ECO:0000313" key="3">
    <source>
        <dbReference type="EMBL" id="KAK6625729.1"/>
    </source>
</evidence>
<dbReference type="PANTHER" id="PTHR23412:SF17">
    <property type="entry name" value="OTOANCORIN"/>
    <property type="match status" value="1"/>
</dbReference>
<evidence type="ECO:0000256" key="1">
    <source>
        <dbReference type="ARBA" id="ARBA00022729"/>
    </source>
</evidence>
<dbReference type="Proteomes" id="UP001372834">
    <property type="component" value="Unassembled WGS sequence"/>
</dbReference>
<evidence type="ECO:0000256" key="2">
    <source>
        <dbReference type="ARBA" id="ARBA00023180"/>
    </source>
</evidence>
<sequence>MRILANGFAAPVETSQEDIVPSSELAVLKCLLSSPLNGCDDSKRSVDRIPKRIQKLYEKVRKPLLNATNNEVVDARALETLPVSFLYLIPKVRLSSMTGFAASEIVRRFPFDDALTMKILSLLTDKFNIESFLNGLADKEQTLLVNDDEINEDTIREIAPISPAVEKEIAHALSRWFPRGSQWEYWLYKASMITGTPVLASLPNYFLNSLSLEMTEKFLFHLRNWRWDNWKLYDPTWDQHSRSVKRIWGSIVLNKTEPPNKWSPKILKQFGFFLTGASPDELSQLSTDLRISHDFKVLLDMNWNALQARAVFDVGFSTRTELGESALNSVKKLIMYLLPRQIQQFTYNATNFGHMKLNAGISIPTGKQLLSSYVAHLLSKNKTKVITQEFWREHMSSTGKFFYLMPASFLEDFENENLDLAVLAKIDSASLSFRQARYLTNSGKTINLSKPETVVQFKGLLKSVPSVKVVELRPNLISNRVKEHLLMFASAESLPFMAAILEKIRGDLVETSYLEKLLFAKDFRQYFNLLGNRDITQKYKDISLNLFEVVNRNPVLERNVRLLPATTLSALLSVHRKEALMRDGGWNYENLVESPLRLYISGLTCRDIEVLETSDFMPVIGYYVHQRRAMNEVFPKNMQYCSQKALTQYFKLKATLRGFHNEPLGLLSLLELHEVRAVGGYILAGLPISAIDTLSIKYNVISEIGKLSIPELLTATSMGNVKELTEIYVAHLDVLNLQIMNGLGNLVWFLNADKIPKLDVKDFKLYVESMEETAVKGLCLNEKERNAWKHLIIRTFGKPDSWSAGTLSYLGDLLFVFDSYELERVNKTSRTEAADVLSKSTSFHTTLEWPGKRAPIYLYEACLEILKIPEKISYRTSLKQLFRFYLESNQYLIETVSSAQAILKINQEPNLVESAPTQASPIISTHVTGHMPVAIKMVPDRGMENEDYDYSEEEMSGENFPDENLEGTNSKNEGRVKIVQSHFSDSVTEEVTTVGLQMEEEHSEIDTPGSGDSLPELVMNKHKRFVNFIESKNDSTIFHSKNSKSFEELREELQRNASRALIVEVPLNRTDFLHFGTSTAHHIKISCDAIRMLEKSSSFILTVQDFENMDNTELEDCVEYLGTLNLDSSARSYIWRRLKKWKESGNLMEVGSLVSAIEDIEITEIPLKLSQPWALENLNVLSTHITDPEMMPFITDQFLSQNKDLEALQYESAMAMGRLICAVPLSHQRKYLLSHPEVFINVAKNLGRSLDCNSRILETCIRQLANIATSKEAFGETHKWDANDVADLGVIVAGLKKSDWQLQGGRGLRAEAFAGLTPSAVACIPPDVFKVLTDDQLQSIPTLSATAVSSEQSSSLSASQYEIIDRVRRQIPPADLTTSYTNGASKVKSSSLYFSLTLTMTVYNECCYCFSRIHVTCAESVLSFYKVAAADVPSGVPGCTSWRNTCMGEVLRTNPDDVQTYSLD</sequence>
<protein>
    <submittedName>
        <fullName evidence="3">Uncharacterized protein</fullName>
    </submittedName>
</protein>
<gene>
    <name evidence="3" type="ORF">RUM43_006028</name>
</gene>
<dbReference type="GO" id="GO:0007160">
    <property type="term" value="P:cell-matrix adhesion"/>
    <property type="evidence" value="ECO:0007669"/>
    <property type="project" value="TreeGrafter"/>
</dbReference>